<dbReference type="Proteomes" id="UP000184063">
    <property type="component" value="Unassembled WGS sequence"/>
</dbReference>
<accession>A0A1M3T532</accession>
<organism evidence="2 3">
    <name type="scientific">Aspergillus luchuensis (strain CBS 106.47)</name>
    <dbReference type="NCBI Taxonomy" id="1137211"/>
    <lineage>
        <taxon>Eukaryota</taxon>
        <taxon>Fungi</taxon>
        <taxon>Dikarya</taxon>
        <taxon>Ascomycota</taxon>
        <taxon>Pezizomycotina</taxon>
        <taxon>Eurotiomycetes</taxon>
        <taxon>Eurotiomycetidae</taxon>
        <taxon>Eurotiales</taxon>
        <taxon>Aspergillaceae</taxon>
        <taxon>Aspergillus</taxon>
        <taxon>Aspergillus subgen. Circumdati</taxon>
    </lineage>
</organism>
<proteinExistence type="predicted"/>
<dbReference type="EMBL" id="KV878249">
    <property type="protein sequence ID" value="OJZ81859.1"/>
    <property type="molecule type" value="Genomic_DNA"/>
</dbReference>
<evidence type="ECO:0000256" key="1">
    <source>
        <dbReference type="SAM" id="Phobius"/>
    </source>
</evidence>
<keyword evidence="1" id="KW-0472">Membrane</keyword>
<keyword evidence="1" id="KW-1133">Transmembrane helix</keyword>
<name>A0A1M3T532_ASPLC</name>
<reference evidence="3" key="1">
    <citation type="journal article" date="2017" name="Genome Biol.">
        <title>Comparative genomics reveals high biological diversity and specific adaptations in the industrially and medically important fungal genus Aspergillus.</title>
        <authorList>
            <person name="de Vries R.P."/>
            <person name="Riley R."/>
            <person name="Wiebenga A."/>
            <person name="Aguilar-Osorio G."/>
            <person name="Amillis S."/>
            <person name="Uchima C.A."/>
            <person name="Anderluh G."/>
            <person name="Asadollahi M."/>
            <person name="Askin M."/>
            <person name="Barry K."/>
            <person name="Battaglia E."/>
            <person name="Bayram O."/>
            <person name="Benocci T."/>
            <person name="Braus-Stromeyer S.A."/>
            <person name="Caldana C."/>
            <person name="Canovas D."/>
            <person name="Cerqueira G.C."/>
            <person name="Chen F."/>
            <person name="Chen W."/>
            <person name="Choi C."/>
            <person name="Clum A."/>
            <person name="Dos Santos R.A."/>
            <person name="Damasio A.R."/>
            <person name="Diallinas G."/>
            <person name="Emri T."/>
            <person name="Fekete E."/>
            <person name="Flipphi M."/>
            <person name="Freyberg S."/>
            <person name="Gallo A."/>
            <person name="Gournas C."/>
            <person name="Habgood R."/>
            <person name="Hainaut M."/>
            <person name="Harispe M.L."/>
            <person name="Henrissat B."/>
            <person name="Hilden K.S."/>
            <person name="Hope R."/>
            <person name="Hossain A."/>
            <person name="Karabika E."/>
            <person name="Karaffa L."/>
            <person name="Karanyi Z."/>
            <person name="Krasevec N."/>
            <person name="Kuo A."/>
            <person name="Kusch H."/>
            <person name="LaButti K."/>
            <person name="Lagendijk E.L."/>
            <person name="Lapidus A."/>
            <person name="Levasseur A."/>
            <person name="Lindquist E."/>
            <person name="Lipzen A."/>
            <person name="Logrieco A.F."/>
            <person name="MacCabe A."/>
            <person name="Maekelae M.R."/>
            <person name="Malavazi I."/>
            <person name="Melin P."/>
            <person name="Meyer V."/>
            <person name="Mielnichuk N."/>
            <person name="Miskei M."/>
            <person name="Molnar A.P."/>
            <person name="Mule G."/>
            <person name="Ngan C.Y."/>
            <person name="Orejas M."/>
            <person name="Orosz E."/>
            <person name="Ouedraogo J.P."/>
            <person name="Overkamp K.M."/>
            <person name="Park H.-S."/>
            <person name="Perrone G."/>
            <person name="Piumi F."/>
            <person name="Punt P.J."/>
            <person name="Ram A.F."/>
            <person name="Ramon A."/>
            <person name="Rauscher S."/>
            <person name="Record E."/>
            <person name="Riano-Pachon D.M."/>
            <person name="Robert V."/>
            <person name="Roehrig J."/>
            <person name="Ruller R."/>
            <person name="Salamov A."/>
            <person name="Salih N.S."/>
            <person name="Samson R.A."/>
            <person name="Sandor E."/>
            <person name="Sanguinetti M."/>
            <person name="Schuetze T."/>
            <person name="Sepcic K."/>
            <person name="Shelest E."/>
            <person name="Sherlock G."/>
            <person name="Sophianopoulou V."/>
            <person name="Squina F.M."/>
            <person name="Sun H."/>
            <person name="Susca A."/>
            <person name="Todd R.B."/>
            <person name="Tsang A."/>
            <person name="Unkles S.E."/>
            <person name="van de Wiele N."/>
            <person name="van Rossen-Uffink D."/>
            <person name="Oliveira J.V."/>
            <person name="Vesth T.C."/>
            <person name="Visser J."/>
            <person name="Yu J.-H."/>
            <person name="Zhou M."/>
            <person name="Andersen M.R."/>
            <person name="Archer D.B."/>
            <person name="Baker S.E."/>
            <person name="Benoit I."/>
            <person name="Brakhage A.A."/>
            <person name="Braus G.H."/>
            <person name="Fischer R."/>
            <person name="Frisvad J.C."/>
            <person name="Goldman G.H."/>
            <person name="Houbraken J."/>
            <person name="Oakley B."/>
            <person name="Pocsi I."/>
            <person name="Scazzocchio C."/>
            <person name="Seiboth B."/>
            <person name="vanKuyk P.A."/>
            <person name="Wortman J."/>
            <person name="Dyer P.S."/>
            <person name="Grigoriev I.V."/>
        </authorList>
    </citation>
    <scope>NUCLEOTIDE SEQUENCE [LARGE SCALE GENOMIC DNA]</scope>
    <source>
        <strain evidence="3">CBS 106.47</strain>
    </source>
</reference>
<gene>
    <name evidence="2" type="ORF">ASPFODRAFT_51551</name>
</gene>
<evidence type="ECO:0000313" key="3">
    <source>
        <dbReference type="Proteomes" id="UP000184063"/>
    </source>
</evidence>
<evidence type="ECO:0000313" key="2">
    <source>
        <dbReference type="EMBL" id="OJZ81859.1"/>
    </source>
</evidence>
<protein>
    <submittedName>
        <fullName evidence="2">Uncharacterized protein</fullName>
    </submittedName>
</protein>
<feature type="transmembrane region" description="Helical" evidence="1">
    <location>
        <begin position="27"/>
        <end position="45"/>
    </location>
</feature>
<keyword evidence="1" id="KW-0812">Transmembrane</keyword>
<sequence length="61" mass="6881">MAHEHNFIVRIGEEEFTWDALSSSSKFAIWCLLTAVSTALTIVLVSPEDEQLSRQSSIQRT</sequence>
<dbReference type="VEuPathDB" id="FungiDB:ASPFODRAFT_51551"/>
<dbReference type="AlphaFoldDB" id="A0A1M3T532"/>